<keyword evidence="2" id="KW-1185">Reference proteome</keyword>
<proteinExistence type="predicted"/>
<comment type="caution">
    <text evidence="1">The sequence shown here is derived from an EMBL/GenBank/DDBJ whole genome shotgun (WGS) entry which is preliminary data.</text>
</comment>
<accession>A0A401NJN6</accession>
<dbReference type="EMBL" id="BFAA01006342">
    <property type="protein sequence ID" value="GCB61057.1"/>
    <property type="molecule type" value="Genomic_DNA"/>
</dbReference>
<sequence length="134" mass="15269">MEAALKPNKLSLDHHAPRADHLFNCWLRCFEAYLEASSAFAKTDVDRLNLLCSRLDYGLFDLITGTTTYAEAIVKLKSRYARTVNSIYARHCLDSRHQQPGEPLSVFVRDLRALALTCNRTLSGTLRPWRSMPL</sequence>
<dbReference type="Proteomes" id="UP000288216">
    <property type="component" value="Unassembled WGS sequence"/>
</dbReference>
<gene>
    <name evidence="1" type="ORF">scyTo_0012848</name>
</gene>
<protein>
    <recommendedName>
        <fullName evidence="3">Retrotransposon gag domain-containing protein</fullName>
    </recommendedName>
</protein>
<organism evidence="1 2">
    <name type="scientific">Scyliorhinus torazame</name>
    <name type="common">Cloudy catshark</name>
    <name type="synonym">Catulus torazame</name>
    <dbReference type="NCBI Taxonomy" id="75743"/>
    <lineage>
        <taxon>Eukaryota</taxon>
        <taxon>Metazoa</taxon>
        <taxon>Chordata</taxon>
        <taxon>Craniata</taxon>
        <taxon>Vertebrata</taxon>
        <taxon>Chondrichthyes</taxon>
        <taxon>Elasmobranchii</taxon>
        <taxon>Galeomorphii</taxon>
        <taxon>Galeoidea</taxon>
        <taxon>Carcharhiniformes</taxon>
        <taxon>Scyliorhinidae</taxon>
        <taxon>Scyliorhinus</taxon>
    </lineage>
</organism>
<evidence type="ECO:0000313" key="1">
    <source>
        <dbReference type="EMBL" id="GCB61057.1"/>
    </source>
</evidence>
<evidence type="ECO:0000313" key="2">
    <source>
        <dbReference type="Proteomes" id="UP000288216"/>
    </source>
</evidence>
<dbReference type="AlphaFoldDB" id="A0A401NJN6"/>
<name>A0A401NJN6_SCYTO</name>
<reference evidence="1 2" key="1">
    <citation type="journal article" date="2018" name="Nat. Ecol. Evol.">
        <title>Shark genomes provide insights into elasmobranch evolution and the origin of vertebrates.</title>
        <authorList>
            <person name="Hara Y"/>
            <person name="Yamaguchi K"/>
            <person name="Onimaru K"/>
            <person name="Kadota M"/>
            <person name="Koyanagi M"/>
            <person name="Keeley SD"/>
            <person name="Tatsumi K"/>
            <person name="Tanaka K"/>
            <person name="Motone F"/>
            <person name="Kageyama Y"/>
            <person name="Nozu R"/>
            <person name="Adachi N"/>
            <person name="Nishimura O"/>
            <person name="Nakagawa R"/>
            <person name="Tanegashima C"/>
            <person name="Kiyatake I"/>
            <person name="Matsumoto R"/>
            <person name="Murakumo K"/>
            <person name="Nishida K"/>
            <person name="Terakita A"/>
            <person name="Kuratani S"/>
            <person name="Sato K"/>
            <person name="Hyodo S Kuraku.S."/>
        </authorList>
    </citation>
    <scope>NUCLEOTIDE SEQUENCE [LARGE SCALE GENOMIC DNA]</scope>
</reference>
<evidence type="ECO:0008006" key="3">
    <source>
        <dbReference type="Google" id="ProtNLM"/>
    </source>
</evidence>